<sequence length="140" mass="16036">MCLFFLTGCSDSSAVSENNAIFSENVKAISEDTITLNELATFEWDIMYSFIPFTPKKDIEEIIGISSRETRATYNEAQFQMIFVKDKKVVCSIMGYSNNYGYFVSFGKYDGVYLAIRYDEVATFEVENNETEILLTYTTE</sequence>
<protein>
    <submittedName>
        <fullName evidence="1">Uncharacterized protein</fullName>
    </submittedName>
</protein>
<dbReference type="AlphaFoldDB" id="A0A806KL81"/>
<reference evidence="1" key="1">
    <citation type="submission" date="2012-03" db="EMBL/GenBank/DDBJ databases">
        <title>Functional metagenomics reveals considerable lignocellulase gene clusters in the gut microbiome of a wood-feeding higher termite.</title>
        <authorList>
            <person name="Liu N."/>
        </authorList>
    </citation>
    <scope>NUCLEOTIDE SEQUENCE</scope>
</reference>
<proteinExistence type="predicted"/>
<organism evidence="1">
    <name type="scientific">uncultured bacterium contig00005</name>
    <dbReference type="NCBI Taxonomy" id="1181497"/>
    <lineage>
        <taxon>Bacteria</taxon>
        <taxon>environmental samples</taxon>
    </lineage>
</organism>
<accession>A0A806KL81</accession>
<evidence type="ECO:0000313" key="1">
    <source>
        <dbReference type="EMBL" id="AGS52501.1"/>
    </source>
</evidence>
<name>A0A806KL81_9BACT</name>
<dbReference type="EMBL" id="JQ844200">
    <property type="protein sequence ID" value="AGS52501.1"/>
    <property type="molecule type" value="Genomic_DNA"/>
</dbReference>